<keyword evidence="2" id="KW-1185">Reference proteome</keyword>
<organism evidence="1 2">
    <name type="scientific">Orchesella dallaii</name>
    <dbReference type="NCBI Taxonomy" id="48710"/>
    <lineage>
        <taxon>Eukaryota</taxon>
        <taxon>Metazoa</taxon>
        <taxon>Ecdysozoa</taxon>
        <taxon>Arthropoda</taxon>
        <taxon>Hexapoda</taxon>
        <taxon>Collembola</taxon>
        <taxon>Entomobryomorpha</taxon>
        <taxon>Entomobryoidea</taxon>
        <taxon>Orchesellidae</taxon>
        <taxon>Orchesellinae</taxon>
        <taxon>Orchesella</taxon>
    </lineage>
</organism>
<evidence type="ECO:0008006" key="3">
    <source>
        <dbReference type="Google" id="ProtNLM"/>
    </source>
</evidence>
<evidence type="ECO:0000313" key="1">
    <source>
        <dbReference type="EMBL" id="CAL8112777.1"/>
    </source>
</evidence>
<dbReference type="Proteomes" id="UP001642540">
    <property type="component" value="Unassembled WGS sequence"/>
</dbReference>
<proteinExistence type="predicted"/>
<comment type="caution">
    <text evidence="1">The sequence shown here is derived from an EMBL/GenBank/DDBJ whole genome shotgun (WGS) entry which is preliminary data.</text>
</comment>
<gene>
    <name evidence="1" type="ORF">ODALV1_LOCUS15778</name>
</gene>
<evidence type="ECO:0000313" key="2">
    <source>
        <dbReference type="Proteomes" id="UP001642540"/>
    </source>
</evidence>
<name>A0ABP1QVH1_9HEXA</name>
<dbReference type="EMBL" id="CAXLJM020000049">
    <property type="protein sequence ID" value="CAL8112777.1"/>
    <property type="molecule type" value="Genomic_DNA"/>
</dbReference>
<accession>A0ABP1QVH1</accession>
<sequence length="171" mass="20205">MSVREIPYIFVGLLVQAYKWVELQLMQLFRSKLQRRIVHTYAKLGIVFDIDSGKESNNNNSLALVDDKYVTKKSAYKRIIRIKVHDKVYFTRIANSASMGMGETYMDGNWDCDELTELFKRIMREKVFLEYLNPWNRFLNYAHLSFFNLQTESKAWEVGKQHYDLGSQSLP</sequence>
<protein>
    <recommendedName>
        <fullName evidence="3">Cyclopropane-fatty-acyl-phospholipid synthase</fullName>
    </recommendedName>
</protein>
<reference evidence="1 2" key="1">
    <citation type="submission" date="2024-08" db="EMBL/GenBank/DDBJ databases">
        <authorList>
            <person name="Cucini C."/>
            <person name="Frati F."/>
        </authorList>
    </citation>
    <scope>NUCLEOTIDE SEQUENCE [LARGE SCALE GENOMIC DNA]</scope>
</reference>